<keyword evidence="3 5" id="KW-0288">FMN</keyword>
<reference evidence="8" key="1">
    <citation type="submission" date="2017-04" db="EMBL/GenBank/DDBJ databases">
        <authorList>
            <person name="Varghese N."/>
            <person name="Submissions S."/>
        </authorList>
    </citation>
    <scope>NUCLEOTIDE SEQUENCE [LARGE SCALE GENOMIC DNA]</scope>
    <source>
        <strain evidence="8">N3/975</strain>
    </source>
</reference>
<dbReference type="Proteomes" id="UP000192940">
    <property type="component" value="Chromosome I"/>
</dbReference>
<dbReference type="InterPro" id="IPR000415">
    <property type="entry name" value="Nitroreductase-like"/>
</dbReference>
<comment type="similarity">
    <text evidence="1 5">Belongs to the flavin oxidoreductase frp family.</text>
</comment>
<organism evidence="7 8">
    <name type="scientific">Paenibacillus uliginis N3/975</name>
    <dbReference type="NCBI Taxonomy" id="1313296"/>
    <lineage>
        <taxon>Bacteria</taxon>
        <taxon>Bacillati</taxon>
        <taxon>Bacillota</taxon>
        <taxon>Bacilli</taxon>
        <taxon>Bacillales</taxon>
        <taxon>Paenibacillaceae</taxon>
        <taxon>Paenibacillus</taxon>
    </lineage>
</organism>
<dbReference type="AlphaFoldDB" id="A0A1X7HSF9"/>
<dbReference type="PANTHER" id="PTHR43425">
    <property type="entry name" value="OXYGEN-INSENSITIVE NADPH NITROREDUCTASE"/>
    <property type="match status" value="1"/>
</dbReference>
<evidence type="ECO:0000313" key="8">
    <source>
        <dbReference type="Proteomes" id="UP000192940"/>
    </source>
</evidence>
<proteinExistence type="inferred from homology"/>
<dbReference type="PANTHER" id="PTHR43425:SF2">
    <property type="entry name" value="OXYGEN-INSENSITIVE NADPH NITROREDUCTASE"/>
    <property type="match status" value="1"/>
</dbReference>
<keyword evidence="5" id="KW-0521">NADP</keyword>
<sequence length="247" mass="27394">MNETLSLLMNHRSIRKYTDRMVTEEQLEMIIAAGQMASSSSSVQAYSVIAVTDPEQKRALSALAGNQAYIVECPVFLVWCADLYRLQKVSEAHLGDQPSYVDSTENLIVATVDAALAAQNAAVAAESMGLGIVYIGGVRNQIAEFAEQLKLPELVYPVFGMCVGYPDQDPGIRPRLPLEGVLHHGTYDATKTVEEVKTYDNTYAEYMRARSGGKSTAAWSQFMAKRLSEPVRLHMKEYLQDKGFMKR</sequence>
<protein>
    <submittedName>
        <fullName evidence="7">FMN reductase (NADPH)</fullName>
    </submittedName>
</protein>
<keyword evidence="2 5" id="KW-0285">Flavoprotein</keyword>
<dbReference type="CDD" id="cd02146">
    <property type="entry name" value="NfsA-like"/>
    <property type="match status" value="1"/>
</dbReference>
<dbReference type="InterPro" id="IPR016446">
    <property type="entry name" value="Flavin_OxRdtase_Frp"/>
</dbReference>
<dbReference type="Pfam" id="PF00881">
    <property type="entry name" value="Nitroreductase"/>
    <property type="match status" value="1"/>
</dbReference>
<name>A0A1X7HSF9_9BACL</name>
<dbReference type="GO" id="GO:0016491">
    <property type="term" value="F:oxidoreductase activity"/>
    <property type="evidence" value="ECO:0007669"/>
    <property type="project" value="UniProtKB-UniRule"/>
</dbReference>
<evidence type="ECO:0000256" key="2">
    <source>
        <dbReference type="ARBA" id="ARBA00022630"/>
    </source>
</evidence>
<dbReference type="SUPFAM" id="SSF55469">
    <property type="entry name" value="FMN-dependent nitroreductase-like"/>
    <property type="match status" value="1"/>
</dbReference>
<evidence type="ECO:0000259" key="6">
    <source>
        <dbReference type="Pfam" id="PF00881"/>
    </source>
</evidence>
<keyword evidence="4 5" id="KW-0560">Oxidoreductase</keyword>
<dbReference type="RefSeq" id="WP_208916080.1">
    <property type="nucleotide sequence ID" value="NZ_LT840184.1"/>
</dbReference>
<gene>
    <name evidence="7" type="ORF">SAMN05661091_5477</name>
</gene>
<evidence type="ECO:0000256" key="3">
    <source>
        <dbReference type="ARBA" id="ARBA00022643"/>
    </source>
</evidence>
<evidence type="ECO:0000256" key="1">
    <source>
        <dbReference type="ARBA" id="ARBA00008366"/>
    </source>
</evidence>
<dbReference type="PIRSF" id="PIRSF005426">
    <property type="entry name" value="Frp"/>
    <property type="match status" value="1"/>
</dbReference>
<evidence type="ECO:0000313" key="7">
    <source>
        <dbReference type="EMBL" id="SMF91496.1"/>
    </source>
</evidence>
<dbReference type="Gene3D" id="3.40.109.10">
    <property type="entry name" value="NADH Oxidase"/>
    <property type="match status" value="1"/>
</dbReference>
<keyword evidence="8" id="KW-1185">Reference proteome</keyword>
<evidence type="ECO:0000256" key="4">
    <source>
        <dbReference type="ARBA" id="ARBA00023002"/>
    </source>
</evidence>
<dbReference type="InterPro" id="IPR029479">
    <property type="entry name" value="Nitroreductase"/>
</dbReference>
<accession>A0A1X7HSF9</accession>
<dbReference type="NCBIfam" id="NF008033">
    <property type="entry name" value="PRK10765.1"/>
    <property type="match status" value="1"/>
</dbReference>
<dbReference type="STRING" id="1313296.SAMN05661091_5477"/>
<feature type="domain" description="Nitroreductase" evidence="6">
    <location>
        <begin position="9"/>
        <end position="165"/>
    </location>
</feature>
<evidence type="ECO:0000256" key="5">
    <source>
        <dbReference type="PIRNR" id="PIRNR005426"/>
    </source>
</evidence>
<dbReference type="EMBL" id="LT840184">
    <property type="protein sequence ID" value="SMF91496.1"/>
    <property type="molecule type" value="Genomic_DNA"/>
</dbReference>